<feature type="domain" description="AMP-dependent synthetase/ligase" evidence="3">
    <location>
        <begin position="58"/>
        <end position="412"/>
    </location>
</feature>
<dbReference type="PANTHER" id="PTHR43352:SF1">
    <property type="entry name" value="ANTHRANILATE--COA LIGASE"/>
    <property type="match status" value="1"/>
</dbReference>
<dbReference type="Gene3D" id="3.40.50.12780">
    <property type="entry name" value="N-terminal domain of ligase-like"/>
    <property type="match status" value="1"/>
</dbReference>
<dbReference type="Pfam" id="PF00501">
    <property type="entry name" value="AMP-binding"/>
    <property type="match status" value="1"/>
</dbReference>
<evidence type="ECO:0000256" key="1">
    <source>
        <dbReference type="ARBA" id="ARBA00022598"/>
    </source>
</evidence>
<dbReference type="InterPro" id="IPR000873">
    <property type="entry name" value="AMP-dep_synth/lig_dom"/>
</dbReference>
<feature type="domain" description="AMP-binding enzyme C-terminal" evidence="4">
    <location>
        <begin position="462"/>
        <end position="539"/>
    </location>
</feature>
<accession>A0ABU9YF15</accession>
<dbReference type="SUPFAM" id="SSF56801">
    <property type="entry name" value="Acetyl-CoA synthetase-like"/>
    <property type="match status" value="1"/>
</dbReference>
<dbReference type="InterPro" id="IPR042099">
    <property type="entry name" value="ANL_N_sf"/>
</dbReference>
<evidence type="ECO:0000256" key="2">
    <source>
        <dbReference type="SAM" id="MobiDB-lite"/>
    </source>
</evidence>
<keyword evidence="6" id="KW-1185">Reference proteome</keyword>
<feature type="region of interest" description="Disordered" evidence="2">
    <location>
        <begin position="1"/>
        <end position="38"/>
    </location>
</feature>
<dbReference type="EMBL" id="JBBKTW010000001">
    <property type="protein sequence ID" value="MEN2987389.1"/>
    <property type="molecule type" value="Genomic_DNA"/>
</dbReference>
<reference evidence="5 6" key="1">
    <citation type="submission" date="2024-03" db="EMBL/GenBank/DDBJ databases">
        <title>High-quality draft genome sequencing of Tistrella sp. BH-R2-4.</title>
        <authorList>
            <person name="Dong C."/>
        </authorList>
    </citation>
    <scope>NUCLEOTIDE SEQUENCE [LARGE SCALE GENOMIC DNA]</scope>
    <source>
        <strain evidence="5 6">BH-R2-4</strain>
    </source>
</reference>
<dbReference type="Proteomes" id="UP001413721">
    <property type="component" value="Unassembled WGS sequence"/>
</dbReference>
<comment type="caution">
    <text evidence="5">The sequence shown here is derived from an EMBL/GenBank/DDBJ whole genome shotgun (WGS) entry which is preliminary data.</text>
</comment>
<protein>
    <submittedName>
        <fullName evidence="5">Acyl-CoA synthetase</fullName>
    </submittedName>
</protein>
<name>A0ABU9YF15_9PROT</name>
<keyword evidence="1" id="KW-0436">Ligase</keyword>
<dbReference type="PANTHER" id="PTHR43352">
    <property type="entry name" value="ACETYL-COA SYNTHETASE"/>
    <property type="match status" value="1"/>
</dbReference>
<proteinExistence type="predicted"/>
<evidence type="ECO:0000313" key="5">
    <source>
        <dbReference type="EMBL" id="MEN2987389.1"/>
    </source>
</evidence>
<dbReference type="InterPro" id="IPR045851">
    <property type="entry name" value="AMP-bd_C_sf"/>
</dbReference>
<sequence>MAPASALVSPDASGLADGAGGDPLMPAPGPAIDTPPAMPAAAAPFDPDRFNLAAYCLAWNAERHPDKPALILMDQDGMRDSISFDRLYDQVRRVTAALVALDLAPGARVMIRMGNRIEFALVYFATAAAGLIAVPTSAQLTPAEAGFIARDCGAAVAFVADGLEIAEPYPGGMRLLGLDWLAAAVRGRHGADPLLGPAHDPALMIYTSGTSGRPKGVLHAHRAVWGRRPMGPGWHGMGPADRVLHAGQLNWTYTLGVGLMDPWAHGATAVLYAGPRDPSIWPVLIERSEATIFAAVPTVYRQMLKYGTLTRDRLRSLRHGLTAGEALPPALTHRWFDAADLPLYEALGMSEVSTYISSGPDTPLRLGSPGRPQPGRRITVLPLDGGTEPLAPGDIGVIAVHRDEAGLMLGYWNRPDDMAAAWRGDWFITGDLARVDSDGYYWYDGRSDEVMTVLGYRVSPIEVEAALSAHPAIAEVAVAPRKLDDALTIIAAYVVPKPGRSGELDLEGVNAWVGKHLARYKWPRDLILVDSLPRGVNGKIVRRALPGR</sequence>
<dbReference type="PROSITE" id="PS00455">
    <property type="entry name" value="AMP_BINDING"/>
    <property type="match status" value="1"/>
</dbReference>
<dbReference type="Gene3D" id="3.30.300.30">
    <property type="match status" value="1"/>
</dbReference>
<evidence type="ECO:0000313" key="6">
    <source>
        <dbReference type="Proteomes" id="UP001413721"/>
    </source>
</evidence>
<evidence type="ECO:0000259" key="3">
    <source>
        <dbReference type="Pfam" id="PF00501"/>
    </source>
</evidence>
<dbReference type="InterPro" id="IPR025110">
    <property type="entry name" value="AMP-bd_C"/>
</dbReference>
<dbReference type="InterPro" id="IPR020845">
    <property type="entry name" value="AMP-binding_CS"/>
</dbReference>
<dbReference type="Pfam" id="PF13193">
    <property type="entry name" value="AMP-binding_C"/>
    <property type="match status" value="1"/>
</dbReference>
<gene>
    <name evidence="5" type="ORF">WG926_03675</name>
</gene>
<evidence type="ECO:0000259" key="4">
    <source>
        <dbReference type="Pfam" id="PF13193"/>
    </source>
</evidence>
<organism evidence="5 6">
    <name type="scientific">Tistrella arctica</name>
    <dbReference type="NCBI Taxonomy" id="3133430"/>
    <lineage>
        <taxon>Bacteria</taxon>
        <taxon>Pseudomonadati</taxon>
        <taxon>Pseudomonadota</taxon>
        <taxon>Alphaproteobacteria</taxon>
        <taxon>Geminicoccales</taxon>
        <taxon>Geminicoccaceae</taxon>
        <taxon>Tistrella</taxon>
    </lineage>
</organism>